<evidence type="ECO:0000256" key="5">
    <source>
        <dbReference type="ARBA" id="ARBA00022989"/>
    </source>
</evidence>
<evidence type="ECO:0000259" key="8">
    <source>
        <dbReference type="Pfam" id="PF04239"/>
    </source>
</evidence>
<evidence type="ECO:0000256" key="7">
    <source>
        <dbReference type="SAM" id="Phobius"/>
    </source>
</evidence>
<dbReference type="GO" id="GO:0005886">
    <property type="term" value="C:plasma membrane"/>
    <property type="evidence" value="ECO:0007669"/>
    <property type="project" value="UniProtKB-SubCell"/>
</dbReference>
<evidence type="ECO:0000256" key="6">
    <source>
        <dbReference type="ARBA" id="ARBA00023136"/>
    </source>
</evidence>
<evidence type="ECO:0000313" key="10">
    <source>
        <dbReference type="Proteomes" id="UP000294752"/>
    </source>
</evidence>
<dbReference type="Proteomes" id="UP000294752">
    <property type="component" value="Unassembled WGS sequence"/>
</dbReference>
<organism evidence="9 10">
    <name type="scientific">Sphingobacterium paludis</name>
    <dbReference type="NCBI Taxonomy" id="1476465"/>
    <lineage>
        <taxon>Bacteria</taxon>
        <taxon>Pseudomonadati</taxon>
        <taxon>Bacteroidota</taxon>
        <taxon>Sphingobacteriia</taxon>
        <taxon>Sphingobacteriales</taxon>
        <taxon>Sphingobacteriaceae</taxon>
        <taxon>Sphingobacterium</taxon>
    </lineage>
</organism>
<dbReference type="AlphaFoldDB" id="A0A4R7CUC8"/>
<keyword evidence="10" id="KW-1185">Reference proteome</keyword>
<keyword evidence="3" id="KW-1003">Cell membrane</keyword>
<keyword evidence="4 7" id="KW-0812">Transmembrane</keyword>
<feature type="transmembrane region" description="Helical" evidence="7">
    <location>
        <begin position="55"/>
        <end position="74"/>
    </location>
</feature>
<name>A0A4R7CUC8_9SPHI</name>
<protein>
    <submittedName>
        <fullName evidence="9">Uncharacterized protein DUF421</fullName>
    </submittedName>
</protein>
<keyword evidence="5 7" id="KW-1133">Transmembrane helix</keyword>
<dbReference type="RefSeq" id="WP_133642153.1">
    <property type="nucleotide sequence ID" value="NZ_SNZV01000015.1"/>
</dbReference>
<evidence type="ECO:0000256" key="4">
    <source>
        <dbReference type="ARBA" id="ARBA00022692"/>
    </source>
</evidence>
<gene>
    <name evidence="9" type="ORF">B0I21_11531</name>
</gene>
<evidence type="ECO:0000313" key="9">
    <source>
        <dbReference type="EMBL" id="TDS06786.1"/>
    </source>
</evidence>
<comment type="caution">
    <text evidence="9">The sequence shown here is derived from an EMBL/GenBank/DDBJ whole genome shotgun (WGS) entry which is preliminary data.</text>
</comment>
<reference evidence="9 10" key="1">
    <citation type="submission" date="2019-03" db="EMBL/GenBank/DDBJ databases">
        <title>Genomic Encyclopedia of Type Strains, Phase III (KMG-III): the genomes of soil and plant-associated and newly described type strains.</title>
        <authorList>
            <person name="Whitman W."/>
        </authorList>
    </citation>
    <scope>NUCLEOTIDE SEQUENCE [LARGE SCALE GENOMIC DNA]</scope>
    <source>
        <strain evidence="9 10">CGMCC 1.12801</strain>
    </source>
</reference>
<evidence type="ECO:0000256" key="3">
    <source>
        <dbReference type="ARBA" id="ARBA00022475"/>
    </source>
</evidence>
<dbReference type="Gene3D" id="3.30.240.20">
    <property type="entry name" value="bsu07140 like domains"/>
    <property type="match status" value="1"/>
</dbReference>
<dbReference type="EMBL" id="SNZV01000015">
    <property type="protein sequence ID" value="TDS06786.1"/>
    <property type="molecule type" value="Genomic_DNA"/>
</dbReference>
<dbReference type="OrthoDB" id="6538282at2"/>
<comment type="subcellular location">
    <subcellularLocation>
        <location evidence="1">Cell membrane</location>
        <topology evidence="1">Multi-pass membrane protein</topology>
    </subcellularLocation>
</comment>
<feature type="transmembrane region" description="Helical" evidence="7">
    <location>
        <begin position="80"/>
        <end position="98"/>
    </location>
</feature>
<keyword evidence="6 7" id="KW-0472">Membrane</keyword>
<dbReference type="InterPro" id="IPR023090">
    <property type="entry name" value="UPF0702_alpha/beta_dom_sf"/>
</dbReference>
<dbReference type="InterPro" id="IPR007353">
    <property type="entry name" value="DUF421"/>
</dbReference>
<dbReference type="PANTHER" id="PTHR34582:SF6">
    <property type="entry name" value="UPF0702 TRANSMEMBRANE PROTEIN YCAP"/>
    <property type="match status" value="1"/>
</dbReference>
<accession>A0A4R7CUC8</accession>
<feature type="transmembrane region" description="Helical" evidence="7">
    <location>
        <begin position="29"/>
        <end position="48"/>
    </location>
</feature>
<evidence type="ECO:0000256" key="1">
    <source>
        <dbReference type="ARBA" id="ARBA00004651"/>
    </source>
</evidence>
<dbReference type="PANTHER" id="PTHR34582">
    <property type="entry name" value="UPF0702 TRANSMEMBRANE PROTEIN YCAP"/>
    <property type="match status" value="1"/>
</dbReference>
<proteinExistence type="inferred from homology"/>
<evidence type="ECO:0000256" key="2">
    <source>
        <dbReference type="ARBA" id="ARBA00006448"/>
    </source>
</evidence>
<feature type="domain" description="YetF C-terminal" evidence="8">
    <location>
        <begin position="106"/>
        <end position="180"/>
    </location>
</feature>
<comment type="similarity">
    <text evidence="2">Belongs to the UPF0702 family.</text>
</comment>
<sequence length="230" mass="25259">MKLETVDLDITDWKRILLGEAPAEFLLEVLIRALVIYIVLIVVLNLMGKRMTGQLALADFAIMITMGGIVSVPMQVPESGILLGIVVLSCALFFHKGFNMLSRIFPKFEDSTHGKAAMLVKNGIIQCETMKTNKISQQQLFAALRNDGVYNLGLVRRVYLEPYGQFSILRFNDSRAGLCIVPQADQECDDLKVVGEKGKIVCSACGAVIEIRSEEPCSSCQGVNFVGAII</sequence>
<dbReference type="Pfam" id="PF04239">
    <property type="entry name" value="DUF421"/>
    <property type="match status" value="1"/>
</dbReference>